<evidence type="ECO:0000313" key="12">
    <source>
        <dbReference type="EMBL" id="PCG72928.1"/>
    </source>
</evidence>
<sequence>MKEKWNFILYLIWFSYLVLSAVLMFGHGFLLSRKTLSDVTECVPLNKFGCDGHENSTVNGFCNEDEKIRRILSVPGGPLACVKQQSRVVFLLVDALRYDFTEYDESITKPLPYQNRLPVMREMLDRWPERARLYRFMADPPTTTLQRVKALATGSLPTFIDASSNFAAMELQEDNIIDQVVKNGGRAVLLGDDTWSRLLPKRWLRSHAMYSFHTWDLDTVDTEVDSKIYDELRRDDWNLLVAHYLGVDHAGHRYGPNHAEMTRKLDETNARLKKVISMLPPDVLLFVVGDHGMTETDSHEWTDSGGDHGGESKAERTAAFFAYRGAGLAGTGADILTGSEVQQTDLAPTLSAALGRPPPAPSLGHLLLPVLPKSSISNTLLHITNNLKQITQYMIRYGEESQQVSLDRLAHLINATREQLHKAAAVETEAELNNYVADVRALVDNVRNVFREVWVEFDSLSMLRALLLLLLAIFFNWLVTEGIPMERLPNVFASTFVPTGLISMAVCVGLCYTAFYFKFLEDLEHAIILSTGLISACVLCILIIMHWEGIAQRWYEGRSQFYERFARAALVASAAVLVSNSYIIEEGATLAFLSMTVLALMAWNIGNATALLYWIGCGVVLAGTRSYRGCREEQGDCWTAGAGVPTGQSSRPALVLGMGTVAAVVAICRRHVGWRGYCTVAAGLLACSHWATGYGSLGSPSRAKLLARAAWLSLAVMLVLLWKRERRGATLPLMACGLMLFVANTLVLGVSYAPSAVLALILACLALNLVANLRSEGSTKFSLATRCNSSVACMWALLASYAFYATGHHATLGHVRWAPAFHAGDPNYLDIGPPITASLVSLELFGTLLAFGAAVPLLALWGQNGAARVGPRTQLAAVFSLCLKFMLCFAIRVFACAISATIHCRHLMIWGVFTPKLLFESGACAAALLGTLLGAILTAWHLPTQHRSS</sequence>
<dbReference type="AlphaFoldDB" id="A0A2A4JMI4"/>
<feature type="transmembrane region" description="Helical" evidence="11">
    <location>
        <begin position="783"/>
        <end position="804"/>
    </location>
</feature>
<evidence type="ECO:0000256" key="9">
    <source>
        <dbReference type="ARBA" id="ARBA00023136"/>
    </source>
</evidence>
<dbReference type="InterPro" id="IPR039524">
    <property type="entry name" value="PIGO/GPI13"/>
</dbReference>
<accession>A0A2A4JMI4</accession>
<comment type="subcellular location">
    <subcellularLocation>
        <location evidence="1">Endoplasmic reticulum membrane</location>
        <topology evidence="1">Multi-pass membrane protein</topology>
    </subcellularLocation>
</comment>
<evidence type="ECO:0000256" key="3">
    <source>
        <dbReference type="ARBA" id="ARBA00008695"/>
    </source>
</evidence>
<organism evidence="12">
    <name type="scientific">Heliothis virescens</name>
    <name type="common">Tobacco budworm moth</name>
    <dbReference type="NCBI Taxonomy" id="7102"/>
    <lineage>
        <taxon>Eukaryota</taxon>
        <taxon>Metazoa</taxon>
        <taxon>Ecdysozoa</taxon>
        <taxon>Arthropoda</taxon>
        <taxon>Hexapoda</taxon>
        <taxon>Insecta</taxon>
        <taxon>Pterygota</taxon>
        <taxon>Neoptera</taxon>
        <taxon>Endopterygota</taxon>
        <taxon>Lepidoptera</taxon>
        <taxon>Glossata</taxon>
        <taxon>Ditrysia</taxon>
        <taxon>Noctuoidea</taxon>
        <taxon>Noctuidae</taxon>
        <taxon>Heliothinae</taxon>
        <taxon>Heliothis</taxon>
    </lineage>
</organism>
<evidence type="ECO:0000256" key="4">
    <source>
        <dbReference type="ARBA" id="ARBA00022502"/>
    </source>
</evidence>
<dbReference type="PANTHER" id="PTHR23071">
    <property type="entry name" value="PHOSPHATIDYLINOSITOL GLYCAN"/>
    <property type="match status" value="1"/>
</dbReference>
<gene>
    <name evidence="12" type="ORF">B5V51_326</name>
</gene>
<comment type="pathway">
    <text evidence="2">Glycolipid biosynthesis; glycosylphosphatidylinositol-anchor biosynthesis.</text>
</comment>
<feature type="transmembrane region" description="Helical" evidence="11">
    <location>
        <begin position="527"/>
        <end position="545"/>
    </location>
</feature>
<keyword evidence="10" id="KW-0325">Glycoprotein</keyword>
<evidence type="ECO:0000256" key="1">
    <source>
        <dbReference type="ARBA" id="ARBA00004477"/>
    </source>
</evidence>
<dbReference type="GO" id="GO:0005789">
    <property type="term" value="C:endoplasmic reticulum membrane"/>
    <property type="evidence" value="ECO:0007669"/>
    <property type="project" value="UniProtKB-SubCell"/>
</dbReference>
<feature type="transmembrane region" description="Helical" evidence="11">
    <location>
        <begin position="729"/>
        <end position="746"/>
    </location>
</feature>
<dbReference type="GO" id="GO:0051377">
    <property type="term" value="F:mannose-ethanolamine phosphotransferase activity"/>
    <property type="evidence" value="ECO:0007669"/>
    <property type="project" value="InterPro"/>
</dbReference>
<dbReference type="Gene3D" id="3.40.720.10">
    <property type="entry name" value="Alkaline Phosphatase, subunit A"/>
    <property type="match status" value="1"/>
</dbReference>
<feature type="transmembrane region" description="Helical" evidence="11">
    <location>
        <begin position="565"/>
        <end position="584"/>
    </location>
</feature>
<evidence type="ECO:0000256" key="6">
    <source>
        <dbReference type="ARBA" id="ARBA00022692"/>
    </source>
</evidence>
<evidence type="ECO:0000256" key="11">
    <source>
        <dbReference type="SAM" id="Phobius"/>
    </source>
</evidence>
<feature type="transmembrane region" description="Helical" evidence="11">
    <location>
        <begin position="674"/>
        <end position="693"/>
    </location>
</feature>
<dbReference type="UniPathway" id="UPA00196"/>
<keyword evidence="9 11" id="KW-0472">Membrane</keyword>
<evidence type="ECO:0000256" key="5">
    <source>
        <dbReference type="ARBA" id="ARBA00022679"/>
    </source>
</evidence>
<protein>
    <submittedName>
        <fullName evidence="12">Uncharacterized protein</fullName>
    </submittedName>
</protein>
<dbReference type="PANTHER" id="PTHR23071:SF1">
    <property type="entry name" value="GPI ETHANOLAMINE PHOSPHATE TRANSFERASE 3"/>
    <property type="match status" value="1"/>
</dbReference>
<evidence type="ECO:0000256" key="10">
    <source>
        <dbReference type="ARBA" id="ARBA00023180"/>
    </source>
</evidence>
<dbReference type="EMBL" id="NWSH01001047">
    <property type="protein sequence ID" value="PCG72928.1"/>
    <property type="molecule type" value="Genomic_DNA"/>
</dbReference>
<dbReference type="Pfam" id="PF01663">
    <property type="entry name" value="Phosphodiest"/>
    <property type="match status" value="1"/>
</dbReference>
<dbReference type="CDD" id="cd16023">
    <property type="entry name" value="GPI_EPT_3"/>
    <property type="match status" value="1"/>
</dbReference>
<feature type="transmembrane region" description="Helical" evidence="11">
    <location>
        <begin position="917"/>
        <end position="940"/>
    </location>
</feature>
<dbReference type="InterPro" id="IPR002591">
    <property type="entry name" value="Phosphodiest/P_Trfase"/>
</dbReference>
<keyword evidence="6 11" id="KW-0812">Transmembrane</keyword>
<evidence type="ECO:0000256" key="7">
    <source>
        <dbReference type="ARBA" id="ARBA00022824"/>
    </source>
</evidence>
<comment type="similarity">
    <text evidence="3">Belongs to the PIGG/PIGN/PIGO family. PIGO subfamily.</text>
</comment>
<reference evidence="12" key="1">
    <citation type="submission" date="2017-09" db="EMBL/GenBank/DDBJ databases">
        <title>Contemporary evolution of a Lepidopteran species, Heliothis virescens, in response to modern agricultural practices.</title>
        <authorList>
            <person name="Fritz M.L."/>
            <person name="Deyonke A.M."/>
            <person name="Papanicolaou A."/>
            <person name="Micinski S."/>
            <person name="Westbrook J."/>
            <person name="Gould F."/>
        </authorList>
    </citation>
    <scope>NUCLEOTIDE SEQUENCE [LARGE SCALE GENOMIC DNA]</scope>
    <source>
        <strain evidence="12">HvINT-</strain>
        <tissue evidence="12">Whole body</tissue>
    </source>
</reference>
<feature type="transmembrane region" description="Helical" evidence="11">
    <location>
        <begin position="752"/>
        <end position="771"/>
    </location>
</feature>
<proteinExistence type="inferred from homology"/>
<dbReference type="SUPFAM" id="SSF53649">
    <property type="entry name" value="Alkaline phosphatase-like"/>
    <property type="match status" value="1"/>
</dbReference>
<dbReference type="InterPro" id="IPR017850">
    <property type="entry name" value="Alkaline_phosphatase_core_sf"/>
</dbReference>
<feature type="transmembrane region" description="Helical" evidence="11">
    <location>
        <begin position="491"/>
        <end position="515"/>
    </location>
</feature>
<comment type="caution">
    <text evidence="12">The sequence shown here is derived from an EMBL/GenBank/DDBJ whole genome shotgun (WGS) entry which is preliminary data.</text>
</comment>
<feature type="transmembrane region" description="Helical" evidence="11">
    <location>
        <begin position="705"/>
        <end position="722"/>
    </location>
</feature>
<name>A0A2A4JMI4_HELVI</name>
<keyword evidence="8 11" id="KW-1133">Transmembrane helix</keyword>
<keyword evidence="7" id="KW-0256">Endoplasmic reticulum</keyword>
<feature type="transmembrane region" description="Helical" evidence="11">
    <location>
        <begin position="875"/>
        <end position="902"/>
    </location>
</feature>
<feature type="transmembrane region" description="Helical" evidence="11">
    <location>
        <begin position="844"/>
        <end position="863"/>
    </location>
</feature>
<feature type="transmembrane region" description="Helical" evidence="11">
    <location>
        <begin position="461"/>
        <end position="479"/>
    </location>
</feature>
<evidence type="ECO:0000256" key="2">
    <source>
        <dbReference type="ARBA" id="ARBA00004687"/>
    </source>
</evidence>
<feature type="transmembrane region" description="Helical" evidence="11">
    <location>
        <begin position="590"/>
        <end position="621"/>
    </location>
</feature>
<feature type="transmembrane region" description="Helical" evidence="11">
    <location>
        <begin position="7"/>
        <end position="30"/>
    </location>
</feature>
<dbReference type="InterPro" id="IPR037675">
    <property type="entry name" value="PIG-O_N"/>
</dbReference>
<evidence type="ECO:0000256" key="8">
    <source>
        <dbReference type="ARBA" id="ARBA00022989"/>
    </source>
</evidence>
<dbReference type="STRING" id="7102.A0A2A4JMI4"/>
<keyword evidence="4" id="KW-0337">GPI-anchor biosynthesis</keyword>
<keyword evidence="5" id="KW-0808">Transferase</keyword>
<dbReference type="GO" id="GO:0006506">
    <property type="term" value="P:GPI anchor biosynthetic process"/>
    <property type="evidence" value="ECO:0007669"/>
    <property type="project" value="UniProtKB-UniPathway"/>
</dbReference>